<keyword evidence="2" id="KW-1185">Reference proteome</keyword>
<sequence length="103" mass="10928">MGLVIRGNTSLNNLVGIGSNIQVEGLDEANISDNSGSSTGSKQSKHKSGSAVISNVVSLAEDEVIIFGSMSKIFFLIESILFKKNPIKSWLLRAKGMDGSTEL</sequence>
<gene>
    <name evidence="1" type="ORF">ATANTOWER_032048</name>
</gene>
<dbReference type="Proteomes" id="UP001345963">
    <property type="component" value="Unassembled WGS sequence"/>
</dbReference>
<reference evidence="1 2" key="1">
    <citation type="submission" date="2021-07" db="EMBL/GenBank/DDBJ databases">
        <authorList>
            <person name="Palmer J.M."/>
        </authorList>
    </citation>
    <scope>NUCLEOTIDE SEQUENCE [LARGE SCALE GENOMIC DNA]</scope>
    <source>
        <strain evidence="1 2">AT_MEX2019</strain>
        <tissue evidence="1">Muscle</tissue>
    </source>
</reference>
<evidence type="ECO:0000313" key="1">
    <source>
        <dbReference type="EMBL" id="MED6237690.1"/>
    </source>
</evidence>
<organism evidence="1 2">
    <name type="scientific">Ataeniobius toweri</name>
    <dbReference type="NCBI Taxonomy" id="208326"/>
    <lineage>
        <taxon>Eukaryota</taxon>
        <taxon>Metazoa</taxon>
        <taxon>Chordata</taxon>
        <taxon>Craniata</taxon>
        <taxon>Vertebrata</taxon>
        <taxon>Euteleostomi</taxon>
        <taxon>Actinopterygii</taxon>
        <taxon>Neopterygii</taxon>
        <taxon>Teleostei</taxon>
        <taxon>Neoteleostei</taxon>
        <taxon>Acanthomorphata</taxon>
        <taxon>Ovalentaria</taxon>
        <taxon>Atherinomorphae</taxon>
        <taxon>Cyprinodontiformes</taxon>
        <taxon>Goodeidae</taxon>
        <taxon>Ataeniobius</taxon>
    </lineage>
</organism>
<comment type="caution">
    <text evidence="1">The sequence shown here is derived from an EMBL/GenBank/DDBJ whole genome shotgun (WGS) entry which is preliminary data.</text>
</comment>
<evidence type="ECO:0000313" key="2">
    <source>
        <dbReference type="Proteomes" id="UP001345963"/>
    </source>
</evidence>
<proteinExistence type="predicted"/>
<name>A0ABU7AJV3_9TELE</name>
<accession>A0ABU7AJV3</accession>
<protein>
    <submittedName>
        <fullName evidence="1">Uncharacterized protein</fullName>
    </submittedName>
</protein>
<dbReference type="EMBL" id="JAHUTI010019088">
    <property type="protein sequence ID" value="MED6237690.1"/>
    <property type="molecule type" value="Genomic_DNA"/>
</dbReference>